<organism evidence="1">
    <name type="scientific">marine sediment metagenome</name>
    <dbReference type="NCBI Taxonomy" id="412755"/>
    <lineage>
        <taxon>unclassified sequences</taxon>
        <taxon>metagenomes</taxon>
        <taxon>ecological metagenomes</taxon>
    </lineage>
</organism>
<protein>
    <submittedName>
        <fullName evidence="1">Uncharacterized protein</fullName>
    </submittedName>
</protein>
<gene>
    <name evidence="1" type="ORF">S01H1_80977</name>
</gene>
<name>X0YSI1_9ZZZZ</name>
<dbReference type="EMBL" id="BARS01054746">
    <property type="protein sequence ID" value="GAG51343.1"/>
    <property type="molecule type" value="Genomic_DNA"/>
</dbReference>
<reference evidence="1" key="1">
    <citation type="journal article" date="2014" name="Front. Microbiol.">
        <title>High frequency of phylogenetically diverse reductive dehalogenase-homologous genes in deep subseafloor sedimentary metagenomes.</title>
        <authorList>
            <person name="Kawai M."/>
            <person name="Futagami T."/>
            <person name="Toyoda A."/>
            <person name="Takaki Y."/>
            <person name="Nishi S."/>
            <person name="Hori S."/>
            <person name="Arai W."/>
            <person name="Tsubouchi T."/>
            <person name="Morono Y."/>
            <person name="Uchiyama I."/>
            <person name="Ito T."/>
            <person name="Fujiyama A."/>
            <person name="Inagaki F."/>
            <person name="Takami H."/>
        </authorList>
    </citation>
    <scope>NUCLEOTIDE SEQUENCE</scope>
    <source>
        <strain evidence="1">Expedition CK06-06</strain>
    </source>
</reference>
<accession>X0YSI1</accession>
<evidence type="ECO:0000313" key="1">
    <source>
        <dbReference type="EMBL" id="GAG51343.1"/>
    </source>
</evidence>
<feature type="non-terminal residue" evidence="1">
    <location>
        <position position="1"/>
    </location>
</feature>
<sequence length="72" mass="8181">PIDPDVLDKIASQLRAKEFLNKELAQPTVKEIRKQMGIGPEVSDEEFLLRYSMSDREVDEMLAAGPMKTTYP</sequence>
<dbReference type="AlphaFoldDB" id="X0YSI1"/>
<proteinExistence type="predicted"/>
<comment type="caution">
    <text evidence="1">The sequence shown here is derived from an EMBL/GenBank/DDBJ whole genome shotgun (WGS) entry which is preliminary data.</text>
</comment>